<dbReference type="Gene3D" id="3.40.630.30">
    <property type="match status" value="1"/>
</dbReference>
<dbReference type="Pfam" id="PF00293">
    <property type="entry name" value="NUDIX"/>
    <property type="match status" value="1"/>
</dbReference>
<dbReference type="Pfam" id="PF18290">
    <property type="entry name" value="Nudix_hydro"/>
    <property type="match status" value="1"/>
</dbReference>
<dbReference type="InterPro" id="IPR000086">
    <property type="entry name" value="NUDIX_hydrolase_dom"/>
</dbReference>
<accession>A0A3M6DQY5</accession>
<name>A0A3M6DQY5_PSESJ</name>
<organism evidence="3 4">
    <name type="scientific">Pseudomonas syringae pv. pisi</name>
    <dbReference type="NCBI Taxonomy" id="59510"/>
    <lineage>
        <taxon>Bacteria</taxon>
        <taxon>Pseudomonadati</taxon>
        <taxon>Pseudomonadota</taxon>
        <taxon>Gammaproteobacteria</taxon>
        <taxon>Pseudomonadales</taxon>
        <taxon>Pseudomonadaceae</taxon>
        <taxon>Pseudomonas</taxon>
        <taxon>Pseudomonas syringae</taxon>
    </lineage>
</organism>
<dbReference type="GO" id="GO:0035529">
    <property type="term" value="F:NADH pyrophosphatase activity"/>
    <property type="evidence" value="ECO:0007669"/>
    <property type="project" value="TreeGrafter"/>
</dbReference>
<dbReference type="InterPro" id="IPR003293">
    <property type="entry name" value="Nudix_hydrolase6-like"/>
</dbReference>
<dbReference type="PANTHER" id="PTHR13994:SF13">
    <property type="entry name" value="FI03680P"/>
    <property type="match status" value="1"/>
</dbReference>
<proteinExistence type="predicted"/>
<dbReference type="CDD" id="cd04670">
    <property type="entry name" value="NUDIX_ASFGF2_Nudt6"/>
    <property type="match status" value="1"/>
</dbReference>
<dbReference type="GO" id="GO:0047631">
    <property type="term" value="F:ADP-ribose diphosphatase activity"/>
    <property type="evidence" value="ECO:0007669"/>
    <property type="project" value="TreeGrafter"/>
</dbReference>
<gene>
    <name evidence="3" type="ORF">ALQ44_03790</name>
</gene>
<protein>
    <submittedName>
        <fullName evidence="3">NUDIX family hydrolase</fullName>
    </submittedName>
</protein>
<comment type="caution">
    <text evidence="3">The sequence shown here is derived from an EMBL/GenBank/DDBJ whole genome shotgun (WGS) entry which is preliminary data.</text>
</comment>
<dbReference type="Gene3D" id="3.90.79.10">
    <property type="entry name" value="Nucleoside Triphosphate Pyrophosphohydrolase"/>
    <property type="match status" value="1"/>
</dbReference>
<sequence>MIAPYRPPLGANNPIKQSITILENRPGQWCIVKFERDKFNGITVDAASLPRDPQALCSAVESLIAVIELERLALAWVTLPISNAQAIPAFTAAGFSFHSCLADQLTLVRRHVDHAFVPFIPTHTVGAEAIVINDAGELLVIRERGSSGFKLPGGHVDDAERIRDSIVREVLEETGIETKFESIVAFTTKHPYQFGKSNIHFICRMTPLTQLIGIQDTDEIEEAKWIALPAYLEDSGNSMSNRQLVSDVAFSQGLVGTEYSANIGVHKKQEIFTAVAERSQ</sequence>
<evidence type="ECO:0000256" key="1">
    <source>
        <dbReference type="ARBA" id="ARBA00022801"/>
    </source>
</evidence>
<evidence type="ECO:0000313" key="3">
    <source>
        <dbReference type="EMBL" id="RMO25825.1"/>
    </source>
</evidence>
<dbReference type="PROSITE" id="PS51462">
    <property type="entry name" value="NUDIX"/>
    <property type="match status" value="1"/>
</dbReference>
<dbReference type="GO" id="GO:0051287">
    <property type="term" value="F:NAD binding"/>
    <property type="evidence" value="ECO:0007669"/>
    <property type="project" value="TreeGrafter"/>
</dbReference>
<evidence type="ECO:0000313" key="4">
    <source>
        <dbReference type="Proteomes" id="UP000276886"/>
    </source>
</evidence>
<dbReference type="Proteomes" id="UP000276886">
    <property type="component" value="Unassembled WGS sequence"/>
</dbReference>
<feature type="domain" description="Nudix hydrolase" evidence="2">
    <location>
        <begin position="122"/>
        <end position="250"/>
    </location>
</feature>
<keyword evidence="1 3" id="KW-0378">Hydrolase</keyword>
<reference evidence="3 4" key="1">
    <citation type="submission" date="2018-08" db="EMBL/GenBank/DDBJ databases">
        <title>Recombination of ecologically and evolutionarily significant loci maintains genetic cohesion in the Pseudomonas syringae species complex.</title>
        <authorList>
            <person name="Dillon M."/>
            <person name="Thakur S."/>
            <person name="Almeida R.N.D."/>
            <person name="Weir B.S."/>
            <person name="Guttman D.S."/>
        </authorList>
    </citation>
    <scope>NUCLEOTIDE SEQUENCE [LARGE SCALE GENOMIC DNA]</scope>
    <source>
        <strain evidence="3 4">ICMP 2788</strain>
    </source>
</reference>
<evidence type="ECO:0000259" key="2">
    <source>
        <dbReference type="PROSITE" id="PS51462"/>
    </source>
</evidence>
<dbReference type="SUPFAM" id="SSF55811">
    <property type="entry name" value="Nudix"/>
    <property type="match status" value="1"/>
</dbReference>
<dbReference type="AlphaFoldDB" id="A0A3M6DQY5"/>
<dbReference type="PANTHER" id="PTHR13994">
    <property type="entry name" value="NUDIX HYDROLASE RELATED"/>
    <property type="match status" value="1"/>
</dbReference>
<dbReference type="InterPro" id="IPR040618">
    <property type="entry name" value="Pre-Nudix"/>
</dbReference>
<dbReference type="InterPro" id="IPR015797">
    <property type="entry name" value="NUDIX_hydrolase-like_dom_sf"/>
</dbReference>
<dbReference type="EMBL" id="RBPQ01000176">
    <property type="protein sequence ID" value="RMO25825.1"/>
    <property type="molecule type" value="Genomic_DNA"/>
</dbReference>